<keyword evidence="1" id="KW-0472">Membrane</keyword>
<protein>
    <submittedName>
        <fullName evidence="2">Uncharacterized protein</fullName>
    </submittedName>
</protein>
<reference evidence="2 3" key="1">
    <citation type="submission" date="2019-10" db="EMBL/GenBank/DDBJ databases">
        <title>Assembly and Annotation for the nematode Trichostrongylus colubriformis.</title>
        <authorList>
            <person name="Martin J."/>
        </authorList>
    </citation>
    <scope>NUCLEOTIDE SEQUENCE [LARGE SCALE GENOMIC DNA]</scope>
    <source>
        <strain evidence="2">G859</strain>
        <tissue evidence="2">Whole worm</tissue>
    </source>
</reference>
<comment type="caution">
    <text evidence="2">The sequence shown here is derived from an EMBL/GenBank/DDBJ whole genome shotgun (WGS) entry which is preliminary data.</text>
</comment>
<evidence type="ECO:0000313" key="3">
    <source>
        <dbReference type="Proteomes" id="UP001331761"/>
    </source>
</evidence>
<feature type="transmembrane region" description="Helical" evidence="1">
    <location>
        <begin position="90"/>
        <end position="112"/>
    </location>
</feature>
<dbReference type="PANTHER" id="PTHR11785">
    <property type="entry name" value="AMINO ACID TRANSPORTER"/>
    <property type="match status" value="1"/>
</dbReference>
<keyword evidence="1" id="KW-1133">Transmembrane helix</keyword>
<feature type="transmembrane region" description="Helical" evidence="1">
    <location>
        <begin position="58"/>
        <end position="78"/>
    </location>
</feature>
<organism evidence="2 3">
    <name type="scientific">Trichostrongylus colubriformis</name>
    <name type="common">Black scour worm</name>
    <dbReference type="NCBI Taxonomy" id="6319"/>
    <lineage>
        <taxon>Eukaryota</taxon>
        <taxon>Metazoa</taxon>
        <taxon>Ecdysozoa</taxon>
        <taxon>Nematoda</taxon>
        <taxon>Chromadorea</taxon>
        <taxon>Rhabditida</taxon>
        <taxon>Rhabditina</taxon>
        <taxon>Rhabditomorpha</taxon>
        <taxon>Strongyloidea</taxon>
        <taxon>Trichostrongylidae</taxon>
        <taxon>Trichostrongylus</taxon>
    </lineage>
</organism>
<dbReference type="Proteomes" id="UP001331761">
    <property type="component" value="Unassembled WGS sequence"/>
</dbReference>
<dbReference type="Gene3D" id="1.20.1740.10">
    <property type="entry name" value="Amino acid/polyamine transporter I"/>
    <property type="match status" value="1"/>
</dbReference>
<name>A0AAN8FV91_TRICO</name>
<gene>
    <name evidence="2" type="ORF">GCK32_019913</name>
</gene>
<dbReference type="InterPro" id="IPR050598">
    <property type="entry name" value="AminoAcid_Transporter"/>
</dbReference>
<accession>A0AAN8FV91</accession>
<proteinExistence type="predicted"/>
<evidence type="ECO:0000313" key="2">
    <source>
        <dbReference type="EMBL" id="KAK5970898.1"/>
    </source>
</evidence>
<dbReference type="EMBL" id="WIXE01018458">
    <property type="protein sequence ID" value="KAK5970898.1"/>
    <property type="molecule type" value="Genomic_DNA"/>
</dbReference>
<keyword evidence="1" id="KW-0812">Transmembrane</keyword>
<evidence type="ECO:0000256" key="1">
    <source>
        <dbReference type="SAM" id="Phobius"/>
    </source>
</evidence>
<sequence>MLAGSRRGMMPSVWSLIHPENDSPRPAIFTHASSSPYKTILCMGFCLIGNVYTLVNYLTVTALMSTMFSVAALVYIKWKNLPVSTNAVKFHIFWPILNLFVNLALIVIPVVAEPVKSATGLALFLLGIGT</sequence>
<dbReference type="GO" id="GO:0015179">
    <property type="term" value="F:L-amino acid transmembrane transporter activity"/>
    <property type="evidence" value="ECO:0007669"/>
    <property type="project" value="TreeGrafter"/>
</dbReference>
<dbReference type="AlphaFoldDB" id="A0AAN8FV91"/>
<keyword evidence="3" id="KW-1185">Reference proteome</keyword>
<dbReference type="PANTHER" id="PTHR11785:SF117">
    <property type="entry name" value="AMINO ACID TRANSPORTER"/>
    <property type="match status" value="1"/>
</dbReference>